<dbReference type="GO" id="GO:0008290">
    <property type="term" value="C:F-actin capping protein complex"/>
    <property type="evidence" value="ECO:0007669"/>
    <property type="project" value="UniProtKB-UniRule"/>
</dbReference>
<dbReference type="Pfam" id="PF01267">
    <property type="entry name" value="F-actin_cap_A"/>
    <property type="match status" value="1"/>
</dbReference>
<comment type="similarity">
    <text evidence="1 6">Belongs to the F-actin-capping protein alpha subunit family.</text>
</comment>
<dbReference type="PANTHER" id="PTHR10653:SF0">
    <property type="entry name" value="F-ACTIN-CAPPING PROTEIN SUBUNIT ALPHA"/>
    <property type="match status" value="1"/>
</dbReference>
<organism evidence="7 8">
    <name type="scientific">Ephemerocybe angulata</name>
    <dbReference type="NCBI Taxonomy" id="980116"/>
    <lineage>
        <taxon>Eukaryota</taxon>
        <taxon>Fungi</taxon>
        <taxon>Dikarya</taxon>
        <taxon>Basidiomycota</taxon>
        <taxon>Agaricomycotina</taxon>
        <taxon>Agaricomycetes</taxon>
        <taxon>Agaricomycetidae</taxon>
        <taxon>Agaricales</taxon>
        <taxon>Agaricineae</taxon>
        <taxon>Psathyrellaceae</taxon>
        <taxon>Ephemerocybe</taxon>
    </lineage>
</organism>
<evidence type="ECO:0000313" key="8">
    <source>
        <dbReference type="Proteomes" id="UP000541558"/>
    </source>
</evidence>
<reference evidence="7 8" key="1">
    <citation type="journal article" date="2020" name="ISME J.">
        <title>Uncovering the hidden diversity of litter-decomposition mechanisms in mushroom-forming fungi.</title>
        <authorList>
            <person name="Floudas D."/>
            <person name="Bentzer J."/>
            <person name="Ahren D."/>
            <person name="Johansson T."/>
            <person name="Persson P."/>
            <person name="Tunlid A."/>
        </authorList>
    </citation>
    <scope>NUCLEOTIDE SEQUENCE [LARGE SCALE GENOMIC DNA]</scope>
    <source>
        <strain evidence="7 8">CBS 175.51</strain>
    </source>
</reference>
<evidence type="ECO:0000256" key="4">
    <source>
        <dbReference type="ARBA" id="ARBA00023203"/>
    </source>
</evidence>
<evidence type="ECO:0000256" key="3">
    <source>
        <dbReference type="ARBA" id="ARBA00022467"/>
    </source>
</evidence>
<dbReference type="InterPro" id="IPR042276">
    <property type="entry name" value="CapZ_alpha/beta_2"/>
</dbReference>
<dbReference type="GO" id="GO:0051015">
    <property type="term" value="F:actin filament binding"/>
    <property type="evidence" value="ECO:0007669"/>
    <property type="project" value="TreeGrafter"/>
</dbReference>
<dbReference type="InterPro" id="IPR042489">
    <property type="entry name" value="CapZ_alpha_1"/>
</dbReference>
<keyword evidence="4 6" id="KW-0009">Actin-binding</keyword>
<dbReference type="PANTHER" id="PTHR10653">
    <property type="entry name" value="F-ACTIN-CAPPING PROTEIN SUBUNIT ALPHA"/>
    <property type="match status" value="1"/>
</dbReference>
<dbReference type="AlphaFoldDB" id="A0A8H5FJK3"/>
<proteinExistence type="inferred from homology"/>
<evidence type="ECO:0000256" key="2">
    <source>
        <dbReference type="ARBA" id="ARBA00014038"/>
    </source>
</evidence>
<evidence type="ECO:0000256" key="5">
    <source>
        <dbReference type="ARBA" id="ARBA00025389"/>
    </source>
</evidence>
<dbReference type="EMBL" id="JAACJK010000010">
    <property type="protein sequence ID" value="KAF5338967.1"/>
    <property type="molecule type" value="Genomic_DNA"/>
</dbReference>
<dbReference type="Gene3D" id="3.30.1140.60">
    <property type="entry name" value="F-actin capping protein, alpha subunit"/>
    <property type="match status" value="1"/>
</dbReference>
<dbReference type="FunFam" id="3.90.1150.210:FF:000003">
    <property type="entry name" value="F-actin-capping protein subunit alpha"/>
    <property type="match status" value="1"/>
</dbReference>
<comment type="subunit">
    <text evidence="6">Heterodimer of an alpha and a beta subunit.</text>
</comment>
<dbReference type="InterPro" id="IPR002189">
    <property type="entry name" value="CapZ_alpha"/>
</dbReference>
<comment type="caution">
    <text evidence="7">The sequence shown here is derived from an EMBL/GenBank/DDBJ whole genome shotgun (WGS) entry which is preliminary data.</text>
</comment>
<dbReference type="SUPFAM" id="SSF90096">
    <property type="entry name" value="Subunits of heterodimeric actin filament capping protein Capz"/>
    <property type="match status" value="1"/>
</dbReference>
<dbReference type="OrthoDB" id="340550at2759"/>
<comment type="function">
    <text evidence="5 6">F-actin-capping proteins bind in a Ca(2+)-independent manner to the fast growing ends of actin filaments (barbed end) thereby blocking the exchange of subunits at these ends. Unlike other capping proteins (such as gelsolin and severin), these proteins do not sever actin filaments.</text>
</comment>
<evidence type="ECO:0000256" key="6">
    <source>
        <dbReference type="RuleBase" id="RU365077"/>
    </source>
</evidence>
<accession>A0A8H5FJK3</accession>
<sequence length="293" mass="32721">MDQNERIQAVSNFLLQSPPGEINDVLNDVRNIIADDDALQDGILPSLREYNIQQFTTVSVPGTEHQSIISEAARVPDIDTDEGRFLDPRSKTSFVFDHLTLEASDSQPYEIDEQHEPLREALQNASLTYLTGHFHDGTVSIFAPAGPSEEFIMQVVANKYNPTNFWSGRWRSEYAIDLAEKKVKGRILVNVHYYEQGNVQLETKHNISFNIPPTVASAVPATAATKILALIAEEEGKYQVSLNETYTEMSEKTFKGLRRALPLTRQKLDWDKVTGYKLGAELSSSKGLFGGSS</sequence>
<dbReference type="InterPro" id="IPR037282">
    <property type="entry name" value="CapZ_alpha/beta"/>
</dbReference>
<dbReference type="PRINTS" id="PR00191">
    <property type="entry name" value="FACTINCAPA"/>
</dbReference>
<dbReference type="GO" id="GO:0030479">
    <property type="term" value="C:actin cortical patch"/>
    <property type="evidence" value="ECO:0007669"/>
    <property type="project" value="TreeGrafter"/>
</dbReference>
<dbReference type="GO" id="GO:0030036">
    <property type="term" value="P:actin cytoskeleton organization"/>
    <property type="evidence" value="ECO:0007669"/>
    <property type="project" value="TreeGrafter"/>
</dbReference>
<keyword evidence="8" id="KW-1185">Reference proteome</keyword>
<keyword evidence="3 6" id="KW-0117">Actin capping</keyword>
<dbReference type="Gene3D" id="3.90.1150.210">
    <property type="entry name" value="F-actin capping protein, beta subunit"/>
    <property type="match status" value="1"/>
</dbReference>
<dbReference type="GO" id="GO:0051016">
    <property type="term" value="P:barbed-end actin filament capping"/>
    <property type="evidence" value="ECO:0007669"/>
    <property type="project" value="UniProtKB-UniRule"/>
</dbReference>
<gene>
    <name evidence="7" type="ORF">D9611_008780</name>
</gene>
<protein>
    <recommendedName>
        <fullName evidence="2 6">F-actin-capping protein subunit alpha</fullName>
    </recommendedName>
</protein>
<dbReference type="Proteomes" id="UP000541558">
    <property type="component" value="Unassembled WGS sequence"/>
</dbReference>
<evidence type="ECO:0000256" key="1">
    <source>
        <dbReference type="ARBA" id="ARBA00010479"/>
    </source>
</evidence>
<name>A0A8H5FJK3_9AGAR</name>
<evidence type="ECO:0000313" key="7">
    <source>
        <dbReference type="EMBL" id="KAF5338967.1"/>
    </source>
</evidence>